<dbReference type="AlphaFoldDB" id="A0A7C5MXY8"/>
<dbReference type="InterPro" id="IPR050723">
    <property type="entry name" value="CFA/CMAS"/>
</dbReference>
<dbReference type="Gene3D" id="3.40.50.150">
    <property type="entry name" value="Vaccinia Virus protein VP39"/>
    <property type="match status" value="1"/>
</dbReference>
<dbReference type="PANTHER" id="PTHR43667:SF1">
    <property type="entry name" value="CYCLOPROPANE-FATTY-ACYL-PHOSPHOLIPID SYNTHASE"/>
    <property type="match status" value="1"/>
</dbReference>
<proteinExistence type="inferred from homology"/>
<dbReference type="PANTHER" id="PTHR43667">
    <property type="entry name" value="CYCLOPROPANE-FATTY-ACYL-PHOSPHOLIPID SYNTHASE"/>
    <property type="match status" value="1"/>
</dbReference>
<keyword evidence="2 6" id="KW-0489">Methyltransferase</keyword>
<keyword evidence="3" id="KW-0808">Transferase</keyword>
<dbReference type="GO" id="GO:0008168">
    <property type="term" value="F:methyltransferase activity"/>
    <property type="evidence" value="ECO:0007669"/>
    <property type="project" value="UniProtKB-KW"/>
</dbReference>
<comment type="caution">
    <text evidence="6">The sequence shown here is derived from an EMBL/GenBank/DDBJ whole genome shotgun (WGS) entry which is preliminary data.</text>
</comment>
<evidence type="ECO:0000256" key="4">
    <source>
        <dbReference type="ARBA" id="ARBA00022691"/>
    </source>
</evidence>
<protein>
    <submittedName>
        <fullName evidence="6">Class I SAM-dependent methyltransferase</fullName>
    </submittedName>
</protein>
<keyword evidence="5" id="KW-0443">Lipid metabolism</keyword>
<evidence type="ECO:0000256" key="5">
    <source>
        <dbReference type="ARBA" id="ARBA00023098"/>
    </source>
</evidence>
<feature type="non-terminal residue" evidence="6">
    <location>
        <position position="440"/>
    </location>
</feature>
<evidence type="ECO:0000256" key="1">
    <source>
        <dbReference type="ARBA" id="ARBA00010815"/>
    </source>
</evidence>
<dbReference type="Proteomes" id="UP000886100">
    <property type="component" value="Unassembled WGS sequence"/>
</dbReference>
<sequence>MGRANRQLFFSPGNSAHCVVRSIHRDGKTKRFDKFLNDPCNSGTPTPSPLQAIPIKRNAKLSNLSTLKRLLPVPPAGSEAMAYLHPPLIPPHYSKPDSRDHARIVEEILSTILPNTLEDLAVRLWNDRLALGRSDAPCTLLLRHPAPLRELILFRSLFRLVDAYLAGFIEVEGDFERLFQLQKPLESLSLPWRDKARLLRLALSLPGYPKDQVPQRWCRTGERDENCRETIAHHYDVSNGFYRLWLDPEMVYSCAYFASEEQNLAAAQRDKLEYICRKLRLEPGHRLLDIGCGWGGLAIWAARHHGVEVHGITLSEQQHEWARRRVREEGLEGKVRIELKDYRDLDAEGAYDRVVSVGMFEHIGTANFPRYFDTVKHSLKPGGLFLNHGITSADGWRKSAGTRFINTYIFPDGELARISDVIDAMEKAGFEILDTENLRR</sequence>
<gene>
    <name evidence="6" type="ORF">ENJ98_07370</name>
</gene>
<dbReference type="Pfam" id="PF02353">
    <property type="entry name" value="CMAS"/>
    <property type="match status" value="1"/>
</dbReference>
<dbReference type="SUPFAM" id="SSF53335">
    <property type="entry name" value="S-adenosyl-L-methionine-dependent methyltransferases"/>
    <property type="match status" value="1"/>
</dbReference>
<dbReference type="CDD" id="cd02440">
    <property type="entry name" value="AdoMet_MTases"/>
    <property type="match status" value="1"/>
</dbReference>
<reference evidence="6" key="1">
    <citation type="journal article" date="2020" name="mSystems">
        <title>Genome- and Community-Level Interaction Insights into Carbon Utilization and Element Cycling Functions of Hydrothermarchaeota in Hydrothermal Sediment.</title>
        <authorList>
            <person name="Zhou Z."/>
            <person name="Liu Y."/>
            <person name="Xu W."/>
            <person name="Pan J."/>
            <person name="Luo Z.H."/>
            <person name="Li M."/>
        </authorList>
    </citation>
    <scope>NUCLEOTIDE SEQUENCE [LARGE SCALE GENOMIC DNA]</scope>
    <source>
        <strain evidence="6">HyVt-535</strain>
    </source>
</reference>
<organism evidence="6">
    <name type="scientific">Thiolapillus brandeum</name>
    <dbReference type="NCBI Taxonomy" id="1076588"/>
    <lineage>
        <taxon>Bacteria</taxon>
        <taxon>Pseudomonadati</taxon>
        <taxon>Pseudomonadota</taxon>
        <taxon>Gammaproteobacteria</taxon>
        <taxon>Chromatiales</taxon>
        <taxon>Sedimenticolaceae</taxon>
        <taxon>Thiolapillus</taxon>
    </lineage>
</organism>
<dbReference type="GO" id="GO:0032259">
    <property type="term" value="P:methylation"/>
    <property type="evidence" value="ECO:0007669"/>
    <property type="project" value="UniProtKB-KW"/>
</dbReference>
<comment type="similarity">
    <text evidence="1">Belongs to the CFA/CMAS family.</text>
</comment>
<keyword evidence="4" id="KW-0949">S-adenosyl-L-methionine</keyword>
<accession>A0A7C5MXY8</accession>
<evidence type="ECO:0000256" key="2">
    <source>
        <dbReference type="ARBA" id="ARBA00022603"/>
    </source>
</evidence>
<evidence type="ECO:0000256" key="3">
    <source>
        <dbReference type="ARBA" id="ARBA00022679"/>
    </source>
</evidence>
<evidence type="ECO:0000313" key="6">
    <source>
        <dbReference type="EMBL" id="HHH14041.1"/>
    </source>
</evidence>
<dbReference type="InterPro" id="IPR029063">
    <property type="entry name" value="SAM-dependent_MTases_sf"/>
</dbReference>
<name>A0A7C5MXY8_9GAMM</name>
<dbReference type="GO" id="GO:0006629">
    <property type="term" value="P:lipid metabolic process"/>
    <property type="evidence" value="ECO:0007669"/>
    <property type="project" value="UniProtKB-KW"/>
</dbReference>
<dbReference type="EMBL" id="DROM01000441">
    <property type="protein sequence ID" value="HHH14041.1"/>
    <property type="molecule type" value="Genomic_DNA"/>
</dbReference>